<accession>A0A0F8YJ88</accession>
<name>A0A0F8YJ88_9ZZZZ</name>
<proteinExistence type="predicted"/>
<dbReference type="GO" id="GO:0009253">
    <property type="term" value="P:peptidoglycan catabolic process"/>
    <property type="evidence" value="ECO:0007669"/>
    <property type="project" value="InterPro"/>
</dbReference>
<dbReference type="InterPro" id="IPR036505">
    <property type="entry name" value="Amidase/PGRP_sf"/>
</dbReference>
<dbReference type="PANTHER" id="PTHR11022:SF41">
    <property type="entry name" value="PEPTIDOGLYCAN-RECOGNITION PROTEIN LC-RELATED"/>
    <property type="match status" value="1"/>
</dbReference>
<feature type="non-terminal residue" evidence="1">
    <location>
        <position position="250"/>
    </location>
</feature>
<sequence>MTEIQPGLIYLTRADWGARTDIPRLGHPVNRLGRTEAIMHHTVIIDNDATPNRWETLAEVKAKMVQLQTIRPDLGLDVPYNDVAFHMEDGSLVICEGRGFDRTGAHTHAHNTRGTATAGQGNFNLGQGLNPYVDHWSRWWGYQKYDMGMENLGSVHPARGIAFGHIDLAATSCPGDNLYAIIPQLEFKEDKMDDAEFLARLEKLLTQARIPATLEDGKTPRSGAHALGMWLDASRLHHEDAAKHSAGEGH</sequence>
<dbReference type="AlphaFoldDB" id="A0A0F8YJ88"/>
<evidence type="ECO:0008006" key="2">
    <source>
        <dbReference type="Google" id="ProtNLM"/>
    </source>
</evidence>
<reference evidence="1" key="1">
    <citation type="journal article" date="2015" name="Nature">
        <title>Complex archaea that bridge the gap between prokaryotes and eukaryotes.</title>
        <authorList>
            <person name="Spang A."/>
            <person name="Saw J.H."/>
            <person name="Jorgensen S.L."/>
            <person name="Zaremba-Niedzwiedzka K."/>
            <person name="Martijn J."/>
            <person name="Lind A.E."/>
            <person name="van Eijk R."/>
            <person name="Schleper C."/>
            <person name="Guy L."/>
            <person name="Ettema T.J."/>
        </authorList>
    </citation>
    <scope>NUCLEOTIDE SEQUENCE</scope>
</reference>
<dbReference type="EMBL" id="LAZR01053121">
    <property type="protein sequence ID" value="KKK81447.1"/>
    <property type="molecule type" value="Genomic_DNA"/>
</dbReference>
<dbReference type="Gene3D" id="3.40.80.10">
    <property type="entry name" value="Peptidoglycan recognition protein-like"/>
    <property type="match status" value="1"/>
</dbReference>
<dbReference type="SUPFAM" id="SSF55846">
    <property type="entry name" value="N-acetylmuramoyl-L-alanine amidase-like"/>
    <property type="match status" value="1"/>
</dbReference>
<protein>
    <recommendedName>
        <fullName evidence="2">N-acetylmuramoyl-L-alanine amidase domain-containing protein</fullName>
    </recommendedName>
</protein>
<organism evidence="1">
    <name type="scientific">marine sediment metagenome</name>
    <dbReference type="NCBI Taxonomy" id="412755"/>
    <lineage>
        <taxon>unclassified sequences</taxon>
        <taxon>metagenomes</taxon>
        <taxon>ecological metagenomes</taxon>
    </lineage>
</organism>
<dbReference type="GO" id="GO:0008745">
    <property type="term" value="F:N-acetylmuramoyl-L-alanine amidase activity"/>
    <property type="evidence" value="ECO:0007669"/>
    <property type="project" value="InterPro"/>
</dbReference>
<comment type="caution">
    <text evidence="1">The sequence shown here is derived from an EMBL/GenBank/DDBJ whole genome shotgun (WGS) entry which is preliminary data.</text>
</comment>
<dbReference type="PANTHER" id="PTHR11022">
    <property type="entry name" value="PEPTIDOGLYCAN RECOGNITION PROTEIN"/>
    <property type="match status" value="1"/>
</dbReference>
<dbReference type="InterPro" id="IPR015510">
    <property type="entry name" value="PGRP"/>
</dbReference>
<evidence type="ECO:0000313" key="1">
    <source>
        <dbReference type="EMBL" id="KKK81447.1"/>
    </source>
</evidence>
<gene>
    <name evidence="1" type="ORF">LCGC14_2813350</name>
</gene>